<dbReference type="Pfam" id="PF09425">
    <property type="entry name" value="Jas_motif"/>
    <property type="match status" value="1"/>
</dbReference>
<name>A0A438EWN4_VITVI</name>
<feature type="compositionally biased region" description="Polar residues" evidence="1">
    <location>
        <begin position="137"/>
        <end position="148"/>
    </location>
</feature>
<evidence type="ECO:0000313" key="3">
    <source>
        <dbReference type="Proteomes" id="UP000288805"/>
    </source>
</evidence>
<comment type="caution">
    <text evidence="2">The sequence shown here is derived from an EMBL/GenBank/DDBJ whole genome shotgun (WGS) entry which is preliminary data.</text>
</comment>
<gene>
    <name evidence="2" type="primary">TIFY10B_0</name>
    <name evidence="2" type="ORF">CK203_077844</name>
</gene>
<dbReference type="EMBL" id="QGNW01001172">
    <property type="protein sequence ID" value="RVW52131.1"/>
    <property type="molecule type" value="Genomic_DNA"/>
</dbReference>
<sequence length="226" mass="24334">MSNSPEFSDFAGRKSGKLPDRRPESFKSSTMSFDLLNKDKSSEASGQNGGGSSNLKSSDFYPQFAGFGSLASIDEAINMADFRCFAFSFLMGSIIFQEIGNNRVGNFSDDNILRRPSAGSSTAPSPSIPASPATTPNPQALSSGTFSIPASPAATPNPQAPLGSELPIARRNSLHRFLEKRKDRVNSKAPYQVNNPSRPSPKPEEDTTPKLNKDEGQSSKQLDLRL</sequence>
<reference evidence="2 3" key="1">
    <citation type="journal article" date="2018" name="PLoS Genet.">
        <title>Population sequencing reveals clonal diversity and ancestral inbreeding in the grapevine cultivar Chardonnay.</title>
        <authorList>
            <person name="Roach M.J."/>
            <person name="Johnson D.L."/>
            <person name="Bohlmann J."/>
            <person name="van Vuuren H.J."/>
            <person name="Jones S.J."/>
            <person name="Pretorius I.S."/>
            <person name="Schmidt S.A."/>
            <person name="Borneman A.R."/>
        </authorList>
    </citation>
    <scope>NUCLEOTIDE SEQUENCE [LARGE SCALE GENOMIC DNA]</scope>
    <source>
        <strain evidence="3">cv. Chardonnay</strain>
        <tissue evidence="2">Leaf</tissue>
    </source>
</reference>
<dbReference type="PANTHER" id="PTHR33077">
    <property type="entry name" value="PROTEIN TIFY 4A-RELATED-RELATED"/>
    <property type="match status" value="1"/>
</dbReference>
<dbReference type="Proteomes" id="UP000288805">
    <property type="component" value="Unassembled WGS sequence"/>
</dbReference>
<proteinExistence type="predicted"/>
<dbReference type="InterPro" id="IPR040390">
    <property type="entry name" value="TIFY/JAZ"/>
</dbReference>
<feature type="compositionally biased region" description="Basic and acidic residues" evidence="1">
    <location>
        <begin position="176"/>
        <end position="186"/>
    </location>
</feature>
<feature type="compositionally biased region" description="Basic and acidic residues" evidence="1">
    <location>
        <begin position="201"/>
        <end position="226"/>
    </location>
</feature>
<dbReference type="AlphaFoldDB" id="A0A438EWN4"/>
<protein>
    <submittedName>
        <fullName evidence="2">Protein TIFY 10B</fullName>
    </submittedName>
</protein>
<evidence type="ECO:0000313" key="2">
    <source>
        <dbReference type="EMBL" id="RVW52131.1"/>
    </source>
</evidence>
<feature type="compositionally biased region" description="Low complexity" evidence="1">
    <location>
        <begin position="116"/>
        <end position="136"/>
    </location>
</feature>
<evidence type="ECO:0000256" key="1">
    <source>
        <dbReference type="SAM" id="MobiDB-lite"/>
    </source>
</evidence>
<feature type="region of interest" description="Disordered" evidence="1">
    <location>
        <begin position="1"/>
        <end position="29"/>
    </location>
</feature>
<dbReference type="InterPro" id="IPR018467">
    <property type="entry name" value="CCT_CS"/>
</dbReference>
<accession>A0A438EWN4</accession>
<dbReference type="PANTHER" id="PTHR33077:SF52">
    <property type="entry name" value="PROTEIN TIFY 11D"/>
    <property type="match status" value="1"/>
</dbReference>
<organism evidence="2 3">
    <name type="scientific">Vitis vinifera</name>
    <name type="common">Grape</name>
    <dbReference type="NCBI Taxonomy" id="29760"/>
    <lineage>
        <taxon>Eukaryota</taxon>
        <taxon>Viridiplantae</taxon>
        <taxon>Streptophyta</taxon>
        <taxon>Embryophyta</taxon>
        <taxon>Tracheophyta</taxon>
        <taxon>Spermatophyta</taxon>
        <taxon>Magnoliopsida</taxon>
        <taxon>eudicotyledons</taxon>
        <taxon>Gunneridae</taxon>
        <taxon>Pentapetalae</taxon>
        <taxon>rosids</taxon>
        <taxon>Vitales</taxon>
        <taxon>Vitaceae</taxon>
        <taxon>Viteae</taxon>
        <taxon>Vitis</taxon>
    </lineage>
</organism>
<feature type="region of interest" description="Disordered" evidence="1">
    <location>
        <begin position="115"/>
        <end position="226"/>
    </location>
</feature>